<dbReference type="PANTHER" id="PTHR46586:SF3">
    <property type="entry name" value="ANKYRIN REPEAT-CONTAINING PROTEIN"/>
    <property type="match status" value="1"/>
</dbReference>
<dbReference type="InParanoid" id="T0QKN0"/>
<protein>
    <submittedName>
        <fullName evidence="1">Uncharacterized protein</fullName>
    </submittedName>
</protein>
<organism evidence="1 2">
    <name type="scientific">Saprolegnia diclina (strain VS20)</name>
    <dbReference type="NCBI Taxonomy" id="1156394"/>
    <lineage>
        <taxon>Eukaryota</taxon>
        <taxon>Sar</taxon>
        <taxon>Stramenopiles</taxon>
        <taxon>Oomycota</taxon>
        <taxon>Saprolegniomycetes</taxon>
        <taxon>Saprolegniales</taxon>
        <taxon>Saprolegniaceae</taxon>
        <taxon>Saprolegnia</taxon>
    </lineage>
</organism>
<sequence length="464" mass="51841">MTWCSSSLAGRRGPQSAPVVVVVVIVVGCRRPRATAQRGFRRKARWNVGVTSCCGLDTLIRIHFSIVSLSSRMSTLRESSALRALSVAGIVRSIASYQDGILEDLRPFLGFDYKQWVNTPFDKRLLVQLEPFHALLVPWLADHSIDRLSQLFAALPDVAPLVTETAIYYGHDDLVAHLSVHWRHKATSLRSMDLAAWAGHFAILQRLHEDDFGGCSHLAMDWGARGGHLDIVQFLHEQRTEGCTTEAMNWAANLGHFEIVKFLHFKRTEGCTKEALNWSAGNGHLEVVRFLHTHRREGMTEYGMNMAGYNGHVATIDFLHNNRTEGCTEWAMTWAASQGHMDVVQYLHANRTEGCCAHTLSWAASRGDFAMAEFLLTHGYCDNKIEAMRHAARVGQFDMCAYLYEDGMDVQIPLVSAAMHGMLDIVKFFVPRVTRHGGWTEVRKAAADAGHANVTAYLDAVLKP</sequence>
<dbReference type="AlphaFoldDB" id="T0QKN0"/>
<dbReference type="Pfam" id="PF12796">
    <property type="entry name" value="Ank_2"/>
    <property type="match status" value="2"/>
</dbReference>
<reference evidence="1 2" key="1">
    <citation type="submission" date="2012-04" db="EMBL/GenBank/DDBJ databases">
        <title>The Genome Sequence of Saprolegnia declina VS20.</title>
        <authorList>
            <consortium name="The Broad Institute Genome Sequencing Platform"/>
            <person name="Russ C."/>
            <person name="Nusbaum C."/>
            <person name="Tyler B."/>
            <person name="van West P."/>
            <person name="Dieguez-Uribeondo J."/>
            <person name="de Bruijn I."/>
            <person name="Tripathy S."/>
            <person name="Jiang R."/>
            <person name="Young S.K."/>
            <person name="Zeng Q."/>
            <person name="Gargeya S."/>
            <person name="Fitzgerald M."/>
            <person name="Haas B."/>
            <person name="Abouelleil A."/>
            <person name="Alvarado L."/>
            <person name="Arachchi H.M."/>
            <person name="Berlin A."/>
            <person name="Chapman S.B."/>
            <person name="Goldberg J."/>
            <person name="Griggs A."/>
            <person name="Gujja S."/>
            <person name="Hansen M."/>
            <person name="Howarth C."/>
            <person name="Imamovic A."/>
            <person name="Larimer J."/>
            <person name="McCowen C."/>
            <person name="Montmayeur A."/>
            <person name="Murphy C."/>
            <person name="Neiman D."/>
            <person name="Pearson M."/>
            <person name="Priest M."/>
            <person name="Roberts A."/>
            <person name="Saif S."/>
            <person name="Shea T."/>
            <person name="Sisk P."/>
            <person name="Sykes S."/>
            <person name="Wortman J."/>
            <person name="Nusbaum C."/>
            <person name="Birren B."/>
        </authorList>
    </citation>
    <scope>NUCLEOTIDE SEQUENCE [LARGE SCALE GENOMIC DNA]</scope>
    <source>
        <strain evidence="1 2">VS20</strain>
    </source>
</reference>
<dbReference type="InterPro" id="IPR052050">
    <property type="entry name" value="SecEffector_AnkRepeat"/>
</dbReference>
<dbReference type="Gene3D" id="1.25.40.20">
    <property type="entry name" value="Ankyrin repeat-containing domain"/>
    <property type="match status" value="2"/>
</dbReference>
<dbReference type="RefSeq" id="XP_008611555.1">
    <property type="nucleotide sequence ID" value="XM_008613333.1"/>
</dbReference>
<dbReference type="InterPro" id="IPR002110">
    <property type="entry name" value="Ankyrin_rpt"/>
</dbReference>
<dbReference type="PANTHER" id="PTHR46586">
    <property type="entry name" value="ANKYRIN REPEAT-CONTAINING PROTEIN"/>
    <property type="match status" value="1"/>
</dbReference>
<gene>
    <name evidence="1" type="ORF">SDRG_07496</name>
</gene>
<dbReference type="STRING" id="1156394.T0QKN0"/>
<evidence type="ECO:0000313" key="2">
    <source>
        <dbReference type="Proteomes" id="UP000030762"/>
    </source>
</evidence>
<dbReference type="Proteomes" id="UP000030762">
    <property type="component" value="Unassembled WGS sequence"/>
</dbReference>
<accession>T0QKN0</accession>
<keyword evidence="2" id="KW-1185">Reference proteome</keyword>
<dbReference type="VEuPathDB" id="FungiDB:SDRG_07496"/>
<evidence type="ECO:0000313" key="1">
    <source>
        <dbReference type="EMBL" id="EQC35271.1"/>
    </source>
</evidence>
<dbReference type="SUPFAM" id="SSF48403">
    <property type="entry name" value="Ankyrin repeat"/>
    <property type="match status" value="1"/>
</dbReference>
<dbReference type="InterPro" id="IPR036770">
    <property type="entry name" value="Ankyrin_rpt-contain_sf"/>
</dbReference>
<dbReference type="OrthoDB" id="74529at2759"/>
<dbReference type="EMBL" id="JH767152">
    <property type="protein sequence ID" value="EQC35271.1"/>
    <property type="molecule type" value="Genomic_DNA"/>
</dbReference>
<proteinExistence type="predicted"/>
<name>T0QKN0_SAPDV</name>
<dbReference type="GeneID" id="19948223"/>